<dbReference type="EMBL" id="MGKJ01000003">
    <property type="protein sequence ID" value="OGN25287.1"/>
    <property type="molecule type" value="Genomic_DNA"/>
</dbReference>
<dbReference type="SUPFAM" id="SSF55608">
    <property type="entry name" value="Homing endonucleases"/>
    <property type="match status" value="1"/>
</dbReference>
<feature type="non-terminal residue" evidence="2">
    <location>
        <position position="1"/>
    </location>
</feature>
<name>A0A1F8GIQ3_9BACT</name>
<reference evidence="2 3" key="1">
    <citation type="journal article" date="2016" name="Nat. Commun.">
        <title>Thousands of microbial genomes shed light on interconnected biogeochemical processes in an aquifer system.</title>
        <authorList>
            <person name="Anantharaman K."/>
            <person name="Brown C.T."/>
            <person name="Hug L.A."/>
            <person name="Sharon I."/>
            <person name="Castelle C.J."/>
            <person name="Probst A.J."/>
            <person name="Thomas B.C."/>
            <person name="Singh A."/>
            <person name="Wilkins M.J."/>
            <person name="Karaoz U."/>
            <person name="Brodie E.L."/>
            <person name="Williams K.H."/>
            <person name="Hubbard S.S."/>
            <person name="Banfield J.F."/>
        </authorList>
    </citation>
    <scope>NUCLEOTIDE SEQUENCE [LARGE SCALE GENOMIC DNA]</scope>
</reference>
<dbReference type="Pfam" id="PF03161">
    <property type="entry name" value="LAGLIDADG_2"/>
    <property type="match status" value="1"/>
</dbReference>
<evidence type="ECO:0000313" key="2">
    <source>
        <dbReference type="EMBL" id="OGN25287.1"/>
    </source>
</evidence>
<dbReference type="AlphaFoldDB" id="A0A1F8GIQ3"/>
<evidence type="ECO:0000259" key="1">
    <source>
        <dbReference type="Pfam" id="PF03161"/>
    </source>
</evidence>
<protein>
    <recommendedName>
        <fullName evidence="1">Homing endonuclease LAGLIDADG domain-containing protein</fullName>
    </recommendedName>
</protein>
<gene>
    <name evidence="2" type="ORF">A3A13_00340</name>
</gene>
<accession>A0A1F8GIQ3</accession>
<dbReference type="GO" id="GO:0004519">
    <property type="term" value="F:endonuclease activity"/>
    <property type="evidence" value="ECO:0007669"/>
    <property type="project" value="InterPro"/>
</dbReference>
<dbReference type="Proteomes" id="UP000178911">
    <property type="component" value="Unassembled WGS sequence"/>
</dbReference>
<proteinExistence type="predicted"/>
<evidence type="ECO:0000313" key="3">
    <source>
        <dbReference type="Proteomes" id="UP000178911"/>
    </source>
</evidence>
<dbReference type="Gene3D" id="3.10.28.10">
    <property type="entry name" value="Homing endonucleases"/>
    <property type="match status" value="2"/>
</dbReference>
<dbReference type="STRING" id="1802695.A3A13_00340"/>
<organism evidence="2 3">
    <name type="scientific">Candidatus Yanofskybacteria bacterium RIFCSPLOWO2_01_FULL_43_22</name>
    <dbReference type="NCBI Taxonomy" id="1802695"/>
    <lineage>
        <taxon>Bacteria</taxon>
        <taxon>Candidatus Yanofskyibacteriota</taxon>
    </lineage>
</organism>
<comment type="caution">
    <text evidence="2">The sequence shown here is derived from an EMBL/GenBank/DDBJ whole genome shotgun (WGS) entry which is preliminary data.</text>
</comment>
<dbReference type="InterPro" id="IPR004860">
    <property type="entry name" value="LAGLIDADG_dom"/>
</dbReference>
<dbReference type="InterPro" id="IPR027434">
    <property type="entry name" value="Homing_endonucl"/>
</dbReference>
<feature type="domain" description="Homing endonuclease LAGLIDADG" evidence="1">
    <location>
        <begin position="15"/>
        <end position="188"/>
    </location>
</feature>
<sequence>IVGRLQSLFPHDQLQLILGSLLGDARLECRSKSIRAKHTARLRIHQSDKQKDYVFWKYDKLKNFVVKGPRFTKVWHDSKRNKDHYSWYFHTQSNEALGLIHKLFYQNNIKIVPRDLIGILDPLGLAVWYMDDGSNNGSNITLNTHCFSNEEQKMIRNWFRDKFAIRTTLVKDRSKFKIAIGCNEMPKFMNIVQSHIISSMSYKIVSPRNDLILNRNQIVAF</sequence>